<accession>A0A1C6Z7M1</accession>
<feature type="transmembrane region" description="Helical" evidence="1">
    <location>
        <begin position="24"/>
        <end position="42"/>
    </location>
</feature>
<name>A0A1C6Z7M1_HAFAL</name>
<protein>
    <submittedName>
        <fullName evidence="2">Uncharacterized protein</fullName>
    </submittedName>
</protein>
<proteinExistence type="predicted"/>
<keyword evidence="1" id="KW-1133">Transmembrane helix</keyword>
<evidence type="ECO:0000256" key="1">
    <source>
        <dbReference type="SAM" id="Phobius"/>
    </source>
</evidence>
<reference evidence="2 3" key="1">
    <citation type="submission" date="2016-09" db="EMBL/GenBank/DDBJ databases">
        <authorList>
            <person name="Capua I."/>
            <person name="De Benedictis P."/>
            <person name="Joannis T."/>
            <person name="Lombin L.H."/>
            <person name="Cattoli G."/>
        </authorList>
    </citation>
    <scope>NUCLEOTIDE SEQUENCE [LARGE SCALE GENOMIC DNA]</scope>
    <source>
        <strain evidence="2 3">GB001</strain>
    </source>
</reference>
<sequence length="44" mass="5085">MMIILTSLLLKLFFKQLTLRSAAFIAAHVVMLVFVFENLIFIDI</sequence>
<evidence type="ECO:0000313" key="3">
    <source>
        <dbReference type="Proteomes" id="UP000094844"/>
    </source>
</evidence>
<keyword evidence="1" id="KW-0472">Membrane</keyword>
<evidence type="ECO:0000313" key="2">
    <source>
        <dbReference type="EMBL" id="SCM55077.1"/>
    </source>
</evidence>
<organism evidence="2 3">
    <name type="scientific">Hafnia alvei</name>
    <dbReference type="NCBI Taxonomy" id="569"/>
    <lineage>
        <taxon>Bacteria</taxon>
        <taxon>Pseudomonadati</taxon>
        <taxon>Pseudomonadota</taxon>
        <taxon>Gammaproteobacteria</taxon>
        <taxon>Enterobacterales</taxon>
        <taxon>Hafniaceae</taxon>
        <taxon>Hafnia</taxon>
    </lineage>
</organism>
<dbReference type="Proteomes" id="UP000094844">
    <property type="component" value="Unassembled WGS sequence"/>
</dbReference>
<dbReference type="AlphaFoldDB" id="A0A1C6Z7M1"/>
<gene>
    <name evidence="2" type="ORF">BN1044_04591</name>
</gene>
<dbReference type="EMBL" id="FMIQ01000087">
    <property type="protein sequence ID" value="SCM55077.1"/>
    <property type="molecule type" value="Genomic_DNA"/>
</dbReference>
<keyword evidence="1" id="KW-0812">Transmembrane</keyword>